<evidence type="ECO:0000313" key="1">
    <source>
        <dbReference type="EMBL" id="QJA50111.1"/>
    </source>
</evidence>
<dbReference type="EMBL" id="MT144174">
    <property type="protein sequence ID" value="QJA50111.1"/>
    <property type="molecule type" value="Genomic_DNA"/>
</dbReference>
<accession>A0A6H1ZRS2</accession>
<gene>
    <name evidence="1" type="ORF">TM448A01607_0013</name>
    <name evidence="2" type="ORF">TM448B00775_0013</name>
</gene>
<name>A0A6H1ZRS2_9ZZZZ</name>
<reference evidence="1" key="1">
    <citation type="submission" date="2020-03" db="EMBL/GenBank/DDBJ databases">
        <title>The deep terrestrial virosphere.</title>
        <authorList>
            <person name="Holmfeldt K."/>
            <person name="Nilsson E."/>
            <person name="Simone D."/>
            <person name="Lopez-Fernandez M."/>
            <person name="Wu X."/>
            <person name="de Brujin I."/>
            <person name="Lundin D."/>
            <person name="Andersson A."/>
            <person name="Bertilsson S."/>
            <person name="Dopson M."/>
        </authorList>
    </citation>
    <scope>NUCLEOTIDE SEQUENCE</scope>
    <source>
        <strain evidence="1">TM448A01607</strain>
        <strain evidence="2">TM448B00775</strain>
    </source>
</reference>
<protein>
    <submittedName>
        <fullName evidence="1">Uncharacterized protein</fullName>
    </submittedName>
</protein>
<evidence type="ECO:0000313" key="2">
    <source>
        <dbReference type="EMBL" id="QJH96588.1"/>
    </source>
</evidence>
<proteinExistence type="predicted"/>
<dbReference type="AlphaFoldDB" id="A0A6H1ZRS2"/>
<organism evidence="1">
    <name type="scientific">viral metagenome</name>
    <dbReference type="NCBI Taxonomy" id="1070528"/>
    <lineage>
        <taxon>unclassified sequences</taxon>
        <taxon>metagenomes</taxon>
        <taxon>organismal metagenomes</taxon>
    </lineage>
</organism>
<dbReference type="EMBL" id="MT144656">
    <property type="protein sequence ID" value="QJH96588.1"/>
    <property type="molecule type" value="Genomic_DNA"/>
</dbReference>
<sequence length="78" mass="9004">MPTELTNERIRQDNPHFGPVIRTVESIKPYQSPHFDFTQKVVVGAENSGWPEEPGRQFDAWATYLWSPSRNDWCLGAN</sequence>